<accession>A0A367KXL7</accession>
<sequence length="122" mass="13887">MSVEYNCYHNQFRANGKWDRHVSEEHVFMMIVGECHMHYGSKGSWTSANGGKKQADKWLVAPINIMHDYGEVKAQSQAHNLRLIGIDLMYVTFLTKAASDKYRSSATFAYIVVRKLPLCSIG</sequence>
<comment type="caution">
    <text evidence="1">The sequence shown here is derived from an EMBL/GenBank/DDBJ whole genome shotgun (WGS) entry which is preliminary data.</text>
</comment>
<dbReference type="AlphaFoldDB" id="A0A367KXL7"/>
<dbReference type="OrthoDB" id="2289025at2759"/>
<gene>
    <name evidence="1" type="ORF">CU098_004830</name>
</gene>
<proteinExistence type="predicted"/>
<reference evidence="1 2" key="1">
    <citation type="journal article" date="2018" name="G3 (Bethesda)">
        <title>Phylogenetic and Phylogenomic Definition of Rhizopus Species.</title>
        <authorList>
            <person name="Gryganskyi A.P."/>
            <person name="Golan J."/>
            <person name="Dolatabadi S."/>
            <person name="Mondo S."/>
            <person name="Robb S."/>
            <person name="Idnurm A."/>
            <person name="Muszewska A."/>
            <person name="Steczkiewicz K."/>
            <person name="Masonjones S."/>
            <person name="Liao H.L."/>
            <person name="Gajdeczka M.T."/>
            <person name="Anike F."/>
            <person name="Vuek A."/>
            <person name="Anishchenko I.M."/>
            <person name="Voigt K."/>
            <person name="de Hoog G.S."/>
            <person name="Smith M.E."/>
            <person name="Heitman J."/>
            <person name="Vilgalys R."/>
            <person name="Stajich J.E."/>
        </authorList>
    </citation>
    <scope>NUCLEOTIDE SEQUENCE [LARGE SCALE GENOMIC DNA]</scope>
    <source>
        <strain evidence="1 2">LSU 92-RS-03</strain>
    </source>
</reference>
<keyword evidence="2" id="KW-1185">Reference proteome</keyword>
<dbReference type="EMBL" id="PJQM01000053">
    <property type="protein sequence ID" value="RCI06963.1"/>
    <property type="molecule type" value="Genomic_DNA"/>
</dbReference>
<protein>
    <submittedName>
        <fullName evidence="1">Uncharacterized protein</fullName>
    </submittedName>
</protein>
<evidence type="ECO:0000313" key="1">
    <source>
        <dbReference type="EMBL" id="RCI06963.1"/>
    </source>
</evidence>
<organism evidence="1 2">
    <name type="scientific">Rhizopus stolonifer</name>
    <name type="common">Rhizopus nigricans</name>
    <dbReference type="NCBI Taxonomy" id="4846"/>
    <lineage>
        <taxon>Eukaryota</taxon>
        <taxon>Fungi</taxon>
        <taxon>Fungi incertae sedis</taxon>
        <taxon>Mucoromycota</taxon>
        <taxon>Mucoromycotina</taxon>
        <taxon>Mucoromycetes</taxon>
        <taxon>Mucorales</taxon>
        <taxon>Mucorineae</taxon>
        <taxon>Rhizopodaceae</taxon>
        <taxon>Rhizopus</taxon>
    </lineage>
</organism>
<dbReference type="Proteomes" id="UP000253551">
    <property type="component" value="Unassembled WGS sequence"/>
</dbReference>
<name>A0A367KXL7_RHIST</name>
<evidence type="ECO:0000313" key="2">
    <source>
        <dbReference type="Proteomes" id="UP000253551"/>
    </source>
</evidence>